<protein>
    <submittedName>
        <fullName evidence="2">Nuclear transport factor 2 family protein</fullName>
    </submittedName>
</protein>
<dbReference type="OrthoDB" id="9781757at2"/>
<dbReference type="Proteomes" id="UP000261828">
    <property type="component" value="Unassembled WGS sequence"/>
</dbReference>
<name>A0A371JPF2_9FLAO</name>
<keyword evidence="1" id="KW-0732">Signal</keyword>
<proteinExistence type="predicted"/>
<feature type="chain" id="PRO_5016695450" evidence="1">
    <location>
        <begin position="20"/>
        <end position="168"/>
    </location>
</feature>
<evidence type="ECO:0000313" key="3">
    <source>
        <dbReference type="Proteomes" id="UP000261828"/>
    </source>
</evidence>
<reference evidence="2 3" key="1">
    <citation type="submission" date="2018-08" db="EMBL/GenBank/DDBJ databases">
        <title>Muricauda nanhaiensis sp. nov., isolated from seawater of the South China Sea.</title>
        <authorList>
            <person name="Dang Y."/>
        </authorList>
    </citation>
    <scope>NUCLEOTIDE SEQUENCE [LARGE SCALE GENOMIC DNA]</scope>
    <source>
        <strain evidence="2 3">SM1704</strain>
    </source>
</reference>
<organism evidence="2 3">
    <name type="scientific">Flagellimonas nanhaiensis</name>
    <dbReference type="NCBI Taxonomy" id="2292706"/>
    <lineage>
        <taxon>Bacteria</taxon>
        <taxon>Pseudomonadati</taxon>
        <taxon>Bacteroidota</taxon>
        <taxon>Flavobacteriia</taxon>
        <taxon>Flavobacteriales</taxon>
        <taxon>Flavobacteriaceae</taxon>
        <taxon>Flagellimonas</taxon>
    </lineage>
</organism>
<dbReference type="InterPro" id="IPR032710">
    <property type="entry name" value="NTF2-like_dom_sf"/>
</dbReference>
<accession>A0A371JPF2</accession>
<comment type="caution">
    <text evidence="2">The sequence shown here is derived from an EMBL/GenBank/DDBJ whole genome shotgun (WGS) entry which is preliminary data.</text>
</comment>
<gene>
    <name evidence="2" type="ORF">DX873_08350</name>
</gene>
<dbReference type="EMBL" id="QTJX01000002">
    <property type="protein sequence ID" value="RDY59388.1"/>
    <property type="molecule type" value="Genomic_DNA"/>
</dbReference>
<feature type="signal peptide" evidence="1">
    <location>
        <begin position="1"/>
        <end position="19"/>
    </location>
</feature>
<evidence type="ECO:0000256" key="1">
    <source>
        <dbReference type="SAM" id="SignalP"/>
    </source>
</evidence>
<dbReference type="SUPFAM" id="SSF54427">
    <property type="entry name" value="NTF2-like"/>
    <property type="match status" value="1"/>
</dbReference>
<keyword evidence="3" id="KW-1185">Reference proteome</keyword>
<evidence type="ECO:0000313" key="2">
    <source>
        <dbReference type="EMBL" id="RDY59388.1"/>
    </source>
</evidence>
<dbReference type="AlphaFoldDB" id="A0A371JPF2"/>
<dbReference type="RefSeq" id="WP_147296629.1">
    <property type="nucleotide sequence ID" value="NZ_QTJX01000002.1"/>
</dbReference>
<dbReference type="Gene3D" id="3.10.450.50">
    <property type="match status" value="1"/>
</dbReference>
<sequence>MKYLSFILLLFLAWGCNNSEENISEDAFMELMENVAEGWSTQNTERALISFDEDAIYMEPPNIQYYRGHKQLRPYFDELDGIYKMEFHNLWFNRSTQSGAAEYTFSYGKDTSDVGVVVVELKNGKIKFWREYQRKGPTDFDKFLQIENKEWEWHIGNYPEPKDSIIEK</sequence>